<organism evidence="1 2">
    <name type="scientific">Rotaria magnacalcarata</name>
    <dbReference type="NCBI Taxonomy" id="392030"/>
    <lineage>
        <taxon>Eukaryota</taxon>
        <taxon>Metazoa</taxon>
        <taxon>Spiralia</taxon>
        <taxon>Gnathifera</taxon>
        <taxon>Rotifera</taxon>
        <taxon>Eurotatoria</taxon>
        <taxon>Bdelloidea</taxon>
        <taxon>Philodinida</taxon>
        <taxon>Philodinidae</taxon>
        <taxon>Rotaria</taxon>
    </lineage>
</organism>
<name>A0A821FW82_9BILA</name>
<gene>
    <name evidence="1" type="ORF">OVN521_LOCUS46958</name>
</gene>
<accession>A0A821FW82</accession>
<feature type="non-terminal residue" evidence="1">
    <location>
        <position position="1"/>
    </location>
</feature>
<dbReference type="EMBL" id="CAJOBG010088395">
    <property type="protein sequence ID" value="CAF4656241.1"/>
    <property type="molecule type" value="Genomic_DNA"/>
</dbReference>
<proteinExistence type="predicted"/>
<protein>
    <submittedName>
        <fullName evidence="1">Uncharacterized protein</fullName>
    </submittedName>
</protein>
<sequence length="62" mass="6765">DMINEAILGPASRVVSAYNAARVQIFQNASQLKAAWQQTFGDGNVRGGELARPPDVLAYFNR</sequence>
<reference evidence="1" key="1">
    <citation type="submission" date="2021-02" db="EMBL/GenBank/DDBJ databases">
        <authorList>
            <person name="Nowell W R."/>
        </authorList>
    </citation>
    <scope>NUCLEOTIDE SEQUENCE</scope>
</reference>
<keyword evidence="2" id="KW-1185">Reference proteome</keyword>
<dbReference type="AlphaFoldDB" id="A0A821FW82"/>
<comment type="caution">
    <text evidence="1">The sequence shown here is derived from an EMBL/GenBank/DDBJ whole genome shotgun (WGS) entry which is preliminary data.</text>
</comment>
<evidence type="ECO:0000313" key="1">
    <source>
        <dbReference type="EMBL" id="CAF4656241.1"/>
    </source>
</evidence>
<dbReference type="Proteomes" id="UP000663866">
    <property type="component" value="Unassembled WGS sequence"/>
</dbReference>
<evidence type="ECO:0000313" key="2">
    <source>
        <dbReference type="Proteomes" id="UP000663866"/>
    </source>
</evidence>